<evidence type="ECO:0000313" key="2">
    <source>
        <dbReference type="EMBL" id="KAJ8985764.1"/>
    </source>
</evidence>
<evidence type="ECO:0000313" key="3">
    <source>
        <dbReference type="Proteomes" id="UP001162164"/>
    </source>
</evidence>
<gene>
    <name evidence="2" type="ORF">NQ317_014417</name>
</gene>
<sequence>MSYDPASDSLKRSDSQHCSFISRENGRGGTRINSIASLGTKGAMKEKSKNAARNRREKENAEFFRVGEIIAVAGGHDFTIR</sequence>
<comment type="caution">
    <text evidence="2">The sequence shown here is derived from an EMBL/GenBank/DDBJ whole genome shotgun (WGS) entry which is preliminary data.</text>
</comment>
<name>A0ABQ9K7C7_9CUCU</name>
<dbReference type="EMBL" id="JAPWTJ010000009">
    <property type="protein sequence ID" value="KAJ8985764.1"/>
    <property type="molecule type" value="Genomic_DNA"/>
</dbReference>
<feature type="region of interest" description="Disordered" evidence="1">
    <location>
        <begin position="39"/>
        <end position="58"/>
    </location>
</feature>
<keyword evidence="3" id="KW-1185">Reference proteome</keyword>
<evidence type="ECO:0000256" key="1">
    <source>
        <dbReference type="SAM" id="MobiDB-lite"/>
    </source>
</evidence>
<reference evidence="2" key="1">
    <citation type="journal article" date="2023" name="Insect Mol. Biol.">
        <title>Genome sequencing provides insights into the evolution of gene families encoding plant cell wall-degrading enzymes in longhorned beetles.</title>
        <authorList>
            <person name="Shin N.R."/>
            <person name="Okamura Y."/>
            <person name="Kirsch R."/>
            <person name="Pauchet Y."/>
        </authorList>
    </citation>
    <scope>NUCLEOTIDE SEQUENCE</scope>
    <source>
        <strain evidence="2">MMC_N1</strain>
    </source>
</reference>
<feature type="region of interest" description="Disordered" evidence="1">
    <location>
        <begin position="1"/>
        <end position="26"/>
    </location>
</feature>
<feature type="compositionally biased region" description="Basic and acidic residues" evidence="1">
    <location>
        <begin position="43"/>
        <end position="58"/>
    </location>
</feature>
<protein>
    <submittedName>
        <fullName evidence="2">Uncharacterized protein</fullName>
    </submittedName>
</protein>
<accession>A0ABQ9K7C7</accession>
<dbReference type="Proteomes" id="UP001162164">
    <property type="component" value="Unassembled WGS sequence"/>
</dbReference>
<organism evidence="2 3">
    <name type="scientific">Molorchus minor</name>
    <dbReference type="NCBI Taxonomy" id="1323400"/>
    <lineage>
        <taxon>Eukaryota</taxon>
        <taxon>Metazoa</taxon>
        <taxon>Ecdysozoa</taxon>
        <taxon>Arthropoda</taxon>
        <taxon>Hexapoda</taxon>
        <taxon>Insecta</taxon>
        <taxon>Pterygota</taxon>
        <taxon>Neoptera</taxon>
        <taxon>Endopterygota</taxon>
        <taxon>Coleoptera</taxon>
        <taxon>Polyphaga</taxon>
        <taxon>Cucujiformia</taxon>
        <taxon>Chrysomeloidea</taxon>
        <taxon>Cerambycidae</taxon>
        <taxon>Lamiinae</taxon>
        <taxon>Monochamini</taxon>
        <taxon>Molorchus</taxon>
    </lineage>
</organism>
<proteinExistence type="predicted"/>